<dbReference type="AlphaFoldDB" id="A0A537LNX5"/>
<sequence>MNSRTTAALAAILAVVVGYIVLIDRPQAQRAEEARHLVQMAAKDVTRITLTSAKGAVTLVRRDATHWDVASPPLGPAASYGVTSLLDSVTGLIPQQSLGTAGNLAEYGLDKPAVAITLTAAGGQAATLEIGKASALGSTSYARVQPGGGLYQIDNATKDALTKSAADLRQKTVADFANAEVQKVRIVSPAGTLVVDRLAGDRWRIEGPHAWPADDFRVTDLFFPL</sequence>
<organism evidence="2 3">
    <name type="scientific">Candidatus Segetimicrobium genomatis</name>
    <dbReference type="NCBI Taxonomy" id="2569760"/>
    <lineage>
        <taxon>Bacteria</taxon>
        <taxon>Bacillati</taxon>
        <taxon>Candidatus Sysuimicrobiota</taxon>
        <taxon>Candidatus Sysuimicrobiia</taxon>
        <taxon>Candidatus Sysuimicrobiales</taxon>
        <taxon>Candidatus Segetimicrobiaceae</taxon>
        <taxon>Candidatus Segetimicrobium</taxon>
    </lineage>
</organism>
<proteinExistence type="predicted"/>
<name>A0A537LNX5_9BACT</name>
<feature type="domain" description="DUF4340" evidence="1">
    <location>
        <begin position="67"/>
        <end position="204"/>
    </location>
</feature>
<protein>
    <submittedName>
        <fullName evidence="2">DUF4340 domain-containing protein</fullName>
    </submittedName>
</protein>
<reference evidence="2 3" key="1">
    <citation type="journal article" date="2019" name="Nat. Microbiol.">
        <title>Mediterranean grassland soil C-N compound turnover is dependent on rainfall and depth, and is mediated by genomically divergent microorganisms.</title>
        <authorList>
            <person name="Diamond S."/>
            <person name="Andeer P.F."/>
            <person name="Li Z."/>
            <person name="Crits-Christoph A."/>
            <person name="Burstein D."/>
            <person name="Anantharaman K."/>
            <person name="Lane K.R."/>
            <person name="Thomas B.C."/>
            <person name="Pan C."/>
            <person name="Northen T.R."/>
            <person name="Banfield J.F."/>
        </authorList>
    </citation>
    <scope>NUCLEOTIDE SEQUENCE [LARGE SCALE GENOMIC DNA]</scope>
    <source>
        <strain evidence="2">NP_5</strain>
    </source>
</reference>
<dbReference type="InterPro" id="IPR025641">
    <property type="entry name" value="DUF4340"/>
</dbReference>
<accession>A0A537LNX5</accession>
<evidence type="ECO:0000313" key="2">
    <source>
        <dbReference type="EMBL" id="TMJ09718.1"/>
    </source>
</evidence>
<dbReference type="EMBL" id="VBAM01000337">
    <property type="protein sequence ID" value="TMJ09718.1"/>
    <property type="molecule type" value="Genomic_DNA"/>
</dbReference>
<feature type="non-terminal residue" evidence="2">
    <location>
        <position position="225"/>
    </location>
</feature>
<gene>
    <name evidence="2" type="ORF">E6H02_08845</name>
</gene>
<dbReference type="Proteomes" id="UP000320393">
    <property type="component" value="Unassembled WGS sequence"/>
</dbReference>
<evidence type="ECO:0000259" key="1">
    <source>
        <dbReference type="Pfam" id="PF14238"/>
    </source>
</evidence>
<dbReference type="Pfam" id="PF14238">
    <property type="entry name" value="DUF4340"/>
    <property type="match status" value="1"/>
</dbReference>
<comment type="caution">
    <text evidence="2">The sequence shown here is derived from an EMBL/GenBank/DDBJ whole genome shotgun (WGS) entry which is preliminary data.</text>
</comment>
<evidence type="ECO:0000313" key="3">
    <source>
        <dbReference type="Proteomes" id="UP000320393"/>
    </source>
</evidence>